<evidence type="ECO:0000313" key="3">
    <source>
        <dbReference type="Proteomes" id="UP000249130"/>
    </source>
</evidence>
<evidence type="ECO:0000313" key="2">
    <source>
        <dbReference type="EMBL" id="RAI40558.1"/>
    </source>
</evidence>
<dbReference type="EMBL" id="NPEX01000227">
    <property type="protein sequence ID" value="RAI40558.1"/>
    <property type="molecule type" value="Genomic_DNA"/>
</dbReference>
<dbReference type="AlphaFoldDB" id="A0A327KYT2"/>
<feature type="compositionally biased region" description="Basic and acidic residues" evidence="1">
    <location>
        <begin position="80"/>
        <end position="107"/>
    </location>
</feature>
<dbReference type="Proteomes" id="UP000249130">
    <property type="component" value="Unassembled WGS sequence"/>
</dbReference>
<comment type="caution">
    <text evidence="2">The sequence shown here is derived from an EMBL/GenBank/DDBJ whole genome shotgun (WGS) entry which is preliminary data.</text>
</comment>
<keyword evidence="3" id="KW-1185">Reference proteome</keyword>
<accession>A0A327KYT2</accession>
<reference evidence="2 3" key="1">
    <citation type="submission" date="2017-07" db="EMBL/GenBank/DDBJ databases">
        <title>Draft Genome Sequences of Select Purple Nonsulfur Bacteria.</title>
        <authorList>
            <person name="Lasarre B."/>
            <person name="Mckinlay J.B."/>
        </authorList>
    </citation>
    <scope>NUCLEOTIDE SEQUENCE [LARGE SCALE GENOMIC DNA]</scope>
    <source>
        <strain evidence="2 3">DSM 5909</strain>
    </source>
</reference>
<feature type="region of interest" description="Disordered" evidence="1">
    <location>
        <begin position="78"/>
        <end position="107"/>
    </location>
</feature>
<protein>
    <submittedName>
        <fullName evidence="2">Uncharacterized protein</fullName>
    </submittedName>
</protein>
<name>A0A327KYT2_9BRAD</name>
<evidence type="ECO:0000256" key="1">
    <source>
        <dbReference type="SAM" id="MobiDB-lite"/>
    </source>
</evidence>
<proteinExistence type="predicted"/>
<sequence length="157" mass="16294">MLCGLTRILSRLTRILSGLAGMLPGLAGLSGLRPGRRSGRRGAGGTLALAAKSALGLASLGLAPLRLTPLGLAPLAAPARRIEGEGRDGQRSRRDHGRDDDPHTDHEHVSVFGAVLRPVGAEEQDASRTRLAGAVSANQRFFQIASMLSGPPPAQAK</sequence>
<gene>
    <name evidence="2" type="ORF">CH341_23475</name>
</gene>
<organism evidence="2 3">
    <name type="scientific">Rhodoplanes roseus</name>
    <dbReference type="NCBI Taxonomy" id="29409"/>
    <lineage>
        <taxon>Bacteria</taxon>
        <taxon>Pseudomonadati</taxon>
        <taxon>Pseudomonadota</taxon>
        <taxon>Alphaproteobacteria</taxon>
        <taxon>Hyphomicrobiales</taxon>
        <taxon>Nitrobacteraceae</taxon>
        <taxon>Rhodoplanes</taxon>
    </lineage>
</organism>